<evidence type="ECO:0000313" key="12">
    <source>
        <dbReference type="Proteomes" id="UP000467841"/>
    </source>
</evidence>
<dbReference type="Pfam" id="PF02824">
    <property type="entry name" value="TGS"/>
    <property type="match status" value="1"/>
</dbReference>
<evidence type="ECO:0000256" key="4">
    <source>
        <dbReference type="ARBA" id="ARBA00022741"/>
    </source>
</evidence>
<evidence type="ECO:0000256" key="5">
    <source>
        <dbReference type="ARBA" id="ARBA00022840"/>
    </source>
</evidence>
<dbReference type="OrthoDB" id="5423599at2759"/>
<keyword evidence="12" id="KW-1185">Reference proteome</keyword>
<dbReference type="SMART" id="SM00863">
    <property type="entry name" value="tRNA_SAD"/>
    <property type="match status" value="1"/>
</dbReference>
<dbReference type="Pfam" id="PF07973">
    <property type="entry name" value="tRNA_SAD"/>
    <property type="match status" value="1"/>
</dbReference>
<protein>
    <recommendedName>
        <fullName evidence="2">threonine--tRNA ligase</fullName>
        <ecNumber evidence="2">6.1.1.3</ecNumber>
    </recommendedName>
    <alternativeName>
        <fullName evidence="8">Threonyl-tRNA synthetase</fullName>
    </alternativeName>
</protein>
<evidence type="ECO:0000256" key="1">
    <source>
        <dbReference type="ARBA" id="ARBA00008226"/>
    </source>
</evidence>
<sequence length="283" mass="32516">MADNHRKNEAYLSAVIGKRIKLFQEHQAKQLAQRQSLPHDPIKITIKDGNNVKEVKEGSRWQTIPMEIAISRDLANPALVCSVNNVPWDLNRPLEGAPIFSARLFWSRSMCVNYLSPVQIERRVSIMMQFYGDLGLNDDHLSKIEDAASKAVRARQPFERIQVTKEEALDMFSDNEFKVELINDSKEEMITVYRCGNLVDFSGGPHIPDTSFVKAFKCSKASAAYWKGNRDRESLQRVYGISFPDKRKMKDYLHSIKEAEKYNHRLLGKDQKLFFCHHLSPGS</sequence>
<keyword evidence="5" id="KW-0067">ATP-binding</keyword>
<keyword evidence="7" id="KW-0030">Aminoacyl-tRNA synthetase</keyword>
<dbReference type="InterPro" id="IPR012947">
    <property type="entry name" value="tRNA_SAD"/>
</dbReference>
<dbReference type="AlphaFoldDB" id="A0A6D2JUI1"/>
<dbReference type="CDD" id="cd01667">
    <property type="entry name" value="TGS_ThrRS"/>
    <property type="match status" value="1"/>
</dbReference>
<reference evidence="11" key="1">
    <citation type="submission" date="2020-01" db="EMBL/GenBank/DDBJ databases">
        <authorList>
            <person name="Mishra B."/>
        </authorList>
    </citation>
    <scope>NUCLEOTIDE SEQUENCE [LARGE SCALE GENOMIC DNA]</scope>
</reference>
<accession>A0A6D2JUI1</accession>
<dbReference type="GO" id="GO:0009507">
    <property type="term" value="C:chloroplast"/>
    <property type="evidence" value="ECO:0007669"/>
    <property type="project" value="TreeGrafter"/>
</dbReference>
<dbReference type="GO" id="GO:0005739">
    <property type="term" value="C:mitochondrion"/>
    <property type="evidence" value="ECO:0007669"/>
    <property type="project" value="TreeGrafter"/>
</dbReference>
<proteinExistence type="inferred from homology"/>
<keyword evidence="6" id="KW-0648">Protein biosynthesis</keyword>
<evidence type="ECO:0000256" key="9">
    <source>
        <dbReference type="ARBA" id="ARBA00049515"/>
    </source>
</evidence>
<dbReference type="Gene3D" id="3.30.980.10">
    <property type="entry name" value="Threonyl-trna Synthetase, Chain A, domain 2"/>
    <property type="match status" value="1"/>
</dbReference>
<dbReference type="GO" id="GO:0005524">
    <property type="term" value="F:ATP binding"/>
    <property type="evidence" value="ECO:0007669"/>
    <property type="project" value="UniProtKB-KW"/>
</dbReference>
<keyword evidence="3" id="KW-0436">Ligase</keyword>
<dbReference type="FunFam" id="3.30.980.10:FF:000005">
    <property type="entry name" value="Threonyl-tRNA synthetase, mitochondrial"/>
    <property type="match status" value="1"/>
</dbReference>
<dbReference type="EMBL" id="CACVBM020001305">
    <property type="protein sequence ID" value="CAA7044626.1"/>
    <property type="molecule type" value="Genomic_DNA"/>
</dbReference>
<evidence type="ECO:0000256" key="6">
    <source>
        <dbReference type="ARBA" id="ARBA00022917"/>
    </source>
</evidence>
<keyword evidence="4" id="KW-0547">Nucleotide-binding</keyword>
<dbReference type="Gene3D" id="3.10.20.30">
    <property type="match status" value="1"/>
</dbReference>
<organism evidence="11 12">
    <name type="scientific">Microthlaspi erraticum</name>
    <dbReference type="NCBI Taxonomy" id="1685480"/>
    <lineage>
        <taxon>Eukaryota</taxon>
        <taxon>Viridiplantae</taxon>
        <taxon>Streptophyta</taxon>
        <taxon>Embryophyta</taxon>
        <taxon>Tracheophyta</taxon>
        <taxon>Spermatophyta</taxon>
        <taxon>Magnoliopsida</taxon>
        <taxon>eudicotyledons</taxon>
        <taxon>Gunneridae</taxon>
        <taxon>Pentapetalae</taxon>
        <taxon>rosids</taxon>
        <taxon>malvids</taxon>
        <taxon>Brassicales</taxon>
        <taxon>Brassicaceae</taxon>
        <taxon>Coluteocarpeae</taxon>
        <taxon>Microthlaspi</taxon>
    </lineage>
</organism>
<dbReference type="PANTHER" id="PTHR11451:SF46">
    <property type="entry name" value="THREONINE--TRNA LIGASE"/>
    <property type="match status" value="1"/>
</dbReference>
<comment type="similarity">
    <text evidence="1">Belongs to the class-II aminoacyl-tRNA synthetase family.</text>
</comment>
<dbReference type="EC" id="6.1.1.3" evidence="2"/>
<feature type="domain" description="Threonyl/alanyl tRNA synthetase SAD" evidence="10">
    <location>
        <begin position="190"/>
        <end position="239"/>
    </location>
</feature>
<comment type="caution">
    <text evidence="11">The sequence shown here is derived from an EMBL/GenBank/DDBJ whole genome shotgun (WGS) entry which is preliminary data.</text>
</comment>
<dbReference type="Proteomes" id="UP000467841">
    <property type="component" value="Unassembled WGS sequence"/>
</dbReference>
<dbReference type="InterPro" id="IPR012675">
    <property type="entry name" value="Beta-grasp_dom_sf"/>
</dbReference>
<dbReference type="InterPro" id="IPR018163">
    <property type="entry name" value="Thr/Ala-tRNA-synth_IIc_edit"/>
</dbReference>
<evidence type="ECO:0000259" key="10">
    <source>
        <dbReference type="SMART" id="SM00863"/>
    </source>
</evidence>
<evidence type="ECO:0000313" key="11">
    <source>
        <dbReference type="EMBL" id="CAA7044626.1"/>
    </source>
</evidence>
<comment type="catalytic activity">
    <reaction evidence="9">
        <text>tRNA(Thr) + L-threonine + ATP = L-threonyl-tRNA(Thr) + AMP + diphosphate + H(+)</text>
        <dbReference type="Rhea" id="RHEA:24624"/>
        <dbReference type="Rhea" id="RHEA-COMP:9670"/>
        <dbReference type="Rhea" id="RHEA-COMP:9704"/>
        <dbReference type="ChEBI" id="CHEBI:15378"/>
        <dbReference type="ChEBI" id="CHEBI:30616"/>
        <dbReference type="ChEBI" id="CHEBI:33019"/>
        <dbReference type="ChEBI" id="CHEBI:57926"/>
        <dbReference type="ChEBI" id="CHEBI:78442"/>
        <dbReference type="ChEBI" id="CHEBI:78534"/>
        <dbReference type="ChEBI" id="CHEBI:456215"/>
        <dbReference type="EC" id="6.1.1.3"/>
    </reaction>
</comment>
<dbReference type="GO" id="GO:0006435">
    <property type="term" value="P:threonyl-tRNA aminoacylation"/>
    <property type="evidence" value="ECO:0007669"/>
    <property type="project" value="TreeGrafter"/>
</dbReference>
<name>A0A6D2JUI1_9BRAS</name>
<gene>
    <name evidence="11" type="ORF">MERR_LOCUS31861</name>
</gene>
<evidence type="ECO:0000256" key="3">
    <source>
        <dbReference type="ARBA" id="ARBA00022598"/>
    </source>
</evidence>
<evidence type="ECO:0000256" key="8">
    <source>
        <dbReference type="ARBA" id="ARBA00031900"/>
    </source>
</evidence>
<dbReference type="PANTHER" id="PTHR11451">
    <property type="entry name" value="THREONINE-TRNA LIGASE"/>
    <property type="match status" value="1"/>
</dbReference>
<evidence type="ECO:0000256" key="2">
    <source>
        <dbReference type="ARBA" id="ARBA00013163"/>
    </source>
</evidence>
<evidence type="ECO:0000256" key="7">
    <source>
        <dbReference type="ARBA" id="ARBA00023146"/>
    </source>
</evidence>
<dbReference type="InterPro" id="IPR004095">
    <property type="entry name" value="TGS"/>
</dbReference>
<dbReference type="GO" id="GO:0004829">
    <property type="term" value="F:threonine-tRNA ligase activity"/>
    <property type="evidence" value="ECO:0007669"/>
    <property type="project" value="UniProtKB-EC"/>
</dbReference>
<dbReference type="SUPFAM" id="SSF55186">
    <property type="entry name" value="ThrRS/AlaRS common domain"/>
    <property type="match status" value="1"/>
</dbReference>